<keyword evidence="1" id="KW-0812">Transmembrane</keyword>
<comment type="caution">
    <text evidence="2">The sequence shown here is derived from an EMBL/GenBank/DDBJ whole genome shotgun (WGS) entry which is preliminary data.</text>
</comment>
<sequence>MSPFPVLLHALFGGSVFAPRKCIHVYNQLVWWSFFACTVLFLRAFFGLGTFEDLALTKSSVNTFGRNRNNGEIPGALDHAPSPKSTLLRERMSTQDLVDNSAAQFVAGIIANSTAVTEEAKNTFSRDCRASSGESLESHCMSLSPRRGGDQNEELGESFSKLASLSMDTSDDEDPFSTHFTSGNMDYTIDITTPESRRYLGDESSQREPFLSFEEFDQGSSNFALKILLESSYPLAVSVTLGEDEICEGSRGIKCLPEE</sequence>
<keyword evidence="1" id="KW-1133">Transmembrane helix</keyword>
<accession>A0A9P6ESS0</accession>
<organism evidence="2 3">
    <name type="scientific">Crepidotus variabilis</name>
    <dbReference type="NCBI Taxonomy" id="179855"/>
    <lineage>
        <taxon>Eukaryota</taxon>
        <taxon>Fungi</taxon>
        <taxon>Dikarya</taxon>
        <taxon>Basidiomycota</taxon>
        <taxon>Agaricomycotina</taxon>
        <taxon>Agaricomycetes</taxon>
        <taxon>Agaricomycetidae</taxon>
        <taxon>Agaricales</taxon>
        <taxon>Agaricineae</taxon>
        <taxon>Crepidotaceae</taxon>
        <taxon>Crepidotus</taxon>
    </lineage>
</organism>
<proteinExistence type="predicted"/>
<reference evidence="2" key="1">
    <citation type="submission" date="2020-11" db="EMBL/GenBank/DDBJ databases">
        <authorList>
            <consortium name="DOE Joint Genome Institute"/>
            <person name="Ahrendt S."/>
            <person name="Riley R."/>
            <person name="Andreopoulos W."/>
            <person name="Labutti K."/>
            <person name="Pangilinan J."/>
            <person name="Ruiz-Duenas F.J."/>
            <person name="Barrasa J.M."/>
            <person name="Sanchez-Garcia M."/>
            <person name="Camarero S."/>
            <person name="Miyauchi S."/>
            <person name="Serrano A."/>
            <person name="Linde D."/>
            <person name="Babiker R."/>
            <person name="Drula E."/>
            <person name="Ayuso-Fernandez I."/>
            <person name="Pacheco R."/>
            <person name="Padilla G."/>
            <person name="Ferreira P."/>
            <person name="Barriuso J."/>
            <person name="Kellner H."/>
            <person name="Castanera R."/>
            <person name="Alfaro M."/>
            <person name="Ramirez L."/>
            <person name="Pisabarro A.G."/>
            <person name="Kuo A."/>
            <person name="Tritt A."/>
            <person name="Lipzen A."/>
            <person name="He G."/>
            <person name="Yan M."/>
            <person name="Ng V."/>
            <person name="Cullen D."/>
            <person name="Martin F."/>
            <person name="Rosso M.-N."/>
            <person name="Henrissat B."/>
            <person name="Hibbett D."/>
            <person name="Martinez A.T."/>
            <person name="Grigoriev I.V."/>
        </authorList>
    </citation>
    <scope>NUCLEOTIDE SEQUENCE</scope>
    <source>
        <strain evidence="2">CBS 506.95</strain>
    </source>
</reference>
<dbReference type="EMBL" id="MU157826">
    <property type="protein sequence ID" value="KAF9534487.1"/>
    <property type="molecule type" value="Genomic_DNA"/>
</dbReference>
<evidence type="ECO:0000313" key="2">
    <source>
        <dbReference type="EMBL" id="KAF9534487.1"/>
    </source>
</evidence>
<keyword evidence="3" id="KW-1185">Reference proteome</keyword>
<feature type="transmembrane region" description="Helical" evidence="1">
    <location>
        <begin position="29"/>
        <end position="51"/>
    </location>
</feature>
<dbReference type="AlphaFoldDB" id="A0A9P6ESS0"/>
<keyword evidence="1" id="KW-0472">Membrane</keyword>
<gene>
    <name evidence="2" type="ORF">CPB83DRAFT_879637</name>
</gene>
<evidence type="ECO:0000313" key="3">
    <source>
        <dbReference type="Proteomes" id="UP000807306"/>
    </source>
</evidence>
<dbReference type="Proteomes" id="UP000807306">
    <property type="component" value="Unassembled WGS sequence"/>
</dbReference>
<evidence type="ECO:0000256" key="1">
    <source>
        <dbReference type="SAM" id="Phobius"/>
    </source>
</evidence>
<name>A0A9P6ESS0_9AGAR</name>
<protein>
    <submittedName>
        <fullName evidence="2">Uncharacterized protein</fullName>
    </submittedName>
</protein>